<dbReference type="Proteomes" id="UP000317289">
    <property type="component" value="Unassembled WGS sequence"/>
</dbReference>
<reference evidence="1 2" key="1">
    <citation type="submission" date="2017-05" db="EMBL/GenBank/DDBJ databases">
        <authorList>
            <person name="Varghese N."/>
            <person name="Submissions S."/>
        </authorList>
    </citation>
    <scope>NUCLEOTIDE SEQUENCE [LARGE SCALE GENOMIC DNA]</scope>
    <source>
        <strain evidence="1 2">DSM 19382</strain>
    </source>
</reference>
<evidence type="ECO:0000313" key="2">
    <source>
        <dbReference type="Proteomes" id="UP000317289"/>
    </source>
</evidence>
<dbReference type="AlphaFoldDB" id="A0A521DTD0"/>
<name>A0A521DTD0_9FLAO</name>
<dbReference type="EMBL" id="FXTA01000003">
    <property type="protein sequence ID" value="SMO74979.1"/>
    <property type="molecule type" value="Genomic_DNA"/>
</dbReference>
<accession>A0A521DTD0</accession>
<evidence type="ECO:0008006" key="3">
    <source>
        <dbReference type="Google" id="ProtNLM"/>
    </source>
</evidence>
<organism evidence="1 2">
    <name type="scientific">Flavobacterium resistens</name>
    <dbReference type="NCBI Taxonomy" id="443612"/>
    <lineage>
        <taxon>Bacteria</taxon>
        <taxon>Pseudomonadati</taxon>
        <taxon>Bacteroidota</taxon>
        <taxon>Flavobacteriia</taxon>
        <taxon>Flavobacteriales</taxon>
        <taxon>Flavobacteriaceae</taxon>
        <taxon>Flavobacterium</taxon>
    </lineage>
</organism>
<protein>
    <recommendedName>
        <fullName evidence="3">BamA/TamA family outer membrane protein</fullName>
    </recommendedName>
</protein>
<proteinExistence type="predicted"/>
<evidence type="ECO:0000313" key="1">
    <source>
        <dbReference type="EMBL" id="SMO74979.1"/>
    </source>
</evidence>
<gene>
    <name evidence="1" type="ORF">SAMN06265349_103570</name>
</gene>
<sequence length="404" mass="47140">MLGCILNFFLMSGLKIKFILFLIFVSPFCYSQNDSISVQSQDILDVIQKIFKKNDTINERRDRKLAFSLLPVPVGANNSNGLVISFLTTFYLGEDHETTNMSQVSFSPYFSFSNQYVFPIQSYIYTKDNKWNFIGDYRYLIYPQLTYGLGDNNSKEEMSTLDYKQWRFYQFITRKVVGNYRLGMGFLYDNYTNISEESYIDEETDYVKYMNGDFSDETSFGFAIQGLYDSRKNIVNPEGGMYIEADLRINTSGVNGDKWQSLYFDARKYHSFSKTKHRVWASRAFYWSTFGGKPHYLDLPSIGWDRDGKTGRGFTKNRYRSNALIYFETEYRTDITRNGFFGAVFFANISSVSKLDTYQFDKWHPAVGTGVRIKWNKKNNSNLALDYGISKNDWSLRLGLTENF</sequence>